<accession>A0ABT0G4R6</accession>
<gene>
    <name evidence="1" type="ORF">MF672_038080</name>
</gene>
<dbReference type="EMBL" id="JAKRKC020000002">
    <property type="protein sequence ID" value="MCK2219562.1"/>
    <property type="molecule type" value="Genomic_DNA"/>
</dbReference>
<proteinExistence type="predicted"/>
<organism evidence="1 2">
    <name type="scientific">Actinomadura luzonensis</name>
    <dbReference type="NCBI Taxonomy" id="2805427"/>
    <lineage>
        <taxon>Bacteria</taxon>
        <taxon>Bacillati</taxon>
        <taxon>Actinomycetota</taxon>
        <taxon>Actinomycetes</taxon>
        <taxon>Streptosporangiales</taxon>
        <taxon>Thermomonosporaceae</taxon>
        <taxon>Actinomadura</taxon>
    </lineage>
</organism>
<evidence type="ECO:0000313" key="2">
    <source>
        <dbReference type="Proteomes" id="UP001317259"/>
    </source>
</evidence>
<comment type="caution">
    <text evidence="1">The sequence shown here is derived from an EMBL/GenBank/DDBJ whole genome shotgun (WGS) entry which is preliminary data.</text>
</comment>
<name>A0ABT0G4R6_9ACTN</name>
<dbReference type="Proteomes" id="UP001317259">
    <property type="component" value="Unassembled WGS sequence"/>
</dbReference>
<dbReference type="RefSeq" id="WP_242375432.1">
    <property type="nucleotide sequence ID" value="NZ_JAKRKC020000002.1"/>
</dbReference>
<sequence length="117" mass="13061">MTRNDPKALVTAPDLAAALRAPQPRRTDCDIDGFYLWDVHGSRSEGPCGVTSRRDIATAHLLTALIATTTGTGDVEGLVRRVWLDRLAKEPRYIRGRVVIRVRRDRRTGEIVLVGER</sequence>
<keyword evidence="2" id="KW-1185">Reference proteome</keyword>
<reference evidence="1 2" key="1">
    <citation type="submission" date="2022-04" db="EMBL/GenBank/DDBJ databases">
        <title>Genome draft of Actinomadura sp. ATCC 31491.</title>
        <authorList>
            <person name="Shi X."/>
            <person name="Du Y."/>
        </authorList>
    </citation>
    <scope>NUCLEOTIDE SEQUENCE [LARGE SCALE GENOMIC DNA]</scope>
    <source>
        <strain evidence="1 2">ATCC 31491</strain>
    </source>
</reference>
<protein>
    <submittedName>
        <fullName evidence="1">Uncharacterized protein</fullName>
    </submittedName>
</protein>
<evidence type="ECO:0000313" key="1">
    <source>
        <dbReference type="EMBL" id="MCK2219562.1"/>
    </source>
</evidence>